<dbReference type="EMBL" id="CM044703">
    <property type="protein sequence ID" value="KAI5673858.1"/>
    <property type="molecule type" value="Genomic_DNA"/>
</dbReference>
<evidence type="ECO:0000313" key="2">
    <source>
        <dbReference type="Proteomes" id="UP001060085"/>
    </source>
</evidence>
<gene>
    <name evidence="1" type="ORF">M9H77_14222</name>
</gene>
<protein>
    <submittedName>
        <fullName evidence="1">Uncharacterized protein</fullName>
    </submittedName>
</protein>
<keyword evidence="2" id="KW-1185">Reference proteome</keyword>
<comment type="caution">
    <text evidence="1">The sequence shown here is derived from an EMBL/GenBank/DDBJ whole genome shotgun (WGS) entry which is preliminary data.</text>
</comment>
<sequence>MQQSKAAEAKPETSAAAVGETKAAESAAAGAETAVAVAQKQRLEYERYVIFARTSQFSSRISQTKQSNFSWRQQGGEGQLGQQQYQQNKQPGMTTSPGFQYQRNNSEQPLTLKALDLSTRSAFRHVSGLHCTCLVPGTRASSDDVDGFLTLRVDPLEEGCITLRAWPNRLARDGQGPSKPLKLESSVKFLFMLSCKVVDLHKVIESLPYILELT</sequence>
<dbReference type="Proteomes" id="UP001060085">
    <property type="component" value="Linkage Group LG03"/>
</dbReference>
<evidence type="ECO:0000313" key="1">
    <source>
        <dbReference type="EMBL" id="KAI5673858.1"/>
    </source>
</evidence>
<reference evidence="2" key="1">
    <citation type="journal article" date="2023" name="Nat. Plants">
        <title>Single-cell RNA sequencing provides a high-resolution roadmap for understanding the multicellular compartmentation of specialized metabolism.</title>
        <authorList>
            <person name="Sun S."/>
            <person name="Shen X."/>
            <person name="Li Y."/>
            <person name="Li Y."/>
            <person name="Wang S."/>
            <person name="Li R."/>
            <person name="Zhang H."/>
            <person name="Shen G."/>
            <person name="Guo B."/>
            <person name="Wei J."/>
            <person name="Xu J."/>
            <person name="St-Pierre B."/>
            <person name="Chen S."/>
            <person name="Sun C."/>
        </authorList>
    </citation>
    <scope>NUCLEOTIDE SEQUENCE [LARGE SCALE GENOMIC DNA]</scope>
</reference>
<proteinExistence type="predicted"/>
<name>A0ACC0BMN3_CATRO</name>
<organism evidence="1 2">
    <name type="scientific">Catharanthus roseus</name>
    <name type="common">Madagascar periwinkle</name>
    <name type="synonym">Vinca rosea</name>
    <dbReference type="NCBI Taxonomy" id="4058"/>
    <lineage>
        <taxon>Eukaryota</taxon>
        <taxon>Viridiplantae</taxon>
        <taxon>Streptophyta</taxon>
        <taxon>Embryophyta</taxon>
        <taxon>Tracheophyta</taxon>
        <taxon>Spermatophyta</taxon>
        <taxon>Magnoliopsida</taxon>
        <taxon>eudicotyledons</taxon>
        <taxon>Gunneridae</taxon>
        <taxon>Pentapetalae</taxon>
        <taxon>asterids</taxon>
        <taxon>lamiids</taxon>
        <taxon>Gentianales</taxon>
        <taxon>Apocynaceae</taxon>
        <taxon>Rauvolfioideae</taxon>
        <taxon>Vinceae</taxon>
        <taxon>Catharanthinae</taxon>
        <taxon>Catharanthus</taxon>
    </lineage>
</organism>
<accession>A0ACC0BMN3</accession>